<sequence length="375" mass="40691">RRKARRDVHHRATRKVEHAPLRQKAIGVPGPVRQRAVDEQAKKAYENEKKASPGVINSTSAEAVSIQAMSAGWKALGAASGWCGAASGRGRRLPRELVGHNEGQGRACQAMGTGRYGRARGAKRWPEPLWPQRGRKRAVSAQGKRPARASLARLRSRTYRYSTCFGKRTPDEQNGLEALFTKSKHALRFSQAELLRKPKKKLRRLAGAFYNFKPFLMPSPAFSATLPAASAVFSSTLPVLVLPVLVTIFFVPLSRTFTSVSGVWANEAVVKAQAARSRIAFFMMKEGESNCFPGLLRAALRMVVEERAARVAGYSQSPCQNLSTPAFSPAVAANYRRSSGNGSLGSARGRTPCASPALSAPTLATAACFRAGENW</sequence>
<feature type="region of interest" description="Disordered" evidence="1">
    <location>
        <begin position="125"/>
        <end position="147"/>
    </location>
</feature>
<name>A0A699K4G9_TANCI</name>
<feature type="compositionally biased region" description="Basic residues" evidence="1">
    <location>
        <begin position="1"/>
        <end position="13"/>
    </location>
</feature>
<feature type="region of interest" description="Disordered" evidence="1">
    <location>
        <begin position="1"/>
        <end position="22"/>
    </location>
</feature>
<feature type="transmembrane region" description="Helical" evidence="2">
    <location>
        <begin position="205"/>
        <end position="222"/>
    </location>
</feature>
<feature type="non-terminal residue" evidence="3">
    <location>
        <position position="1"/>
    </location>
</feature>
<evidence type="ECO:0000256" key="2">
    <source>
        <dbReference type="SAM" id="Phobius"/>
    </source>
</evidence>
<accession>A0A699K4G9</accession>
<dbReference type="AlphaFoldDB" id="A0A699K4G9"/>
<protein>
    <submittedName>
        <fullName evidence="3">Uncharacterized protein</fullName>
    </submittedName>
</protein>
<gene>
    <name evidence="3" type="ORF">Tci_643221</name>
</gene>
<feature type="transmembrane region" description="Helical" evidence="2">
    <location>
        <begin position="228"/>
        <end position="251"/>
    </location>
</feature>
<dbReference type="EMBL" id="BKCJ010473649">
    <property type="protein sequence ID" value="GFA71249.1"/>
    <property type="molecule type" value="Genomic_DNA"/>
</dbReference>
<organism evidence="3">
    <name type="scientific">Tanacetum cinerariifolium</name>
    <name type="common">Dalmatian daisy</name>
    <name type="synonym">Chrysanthemum cinerariifolium</name>
    <dbReference type="NCBI Taxonomy" id="118510"/>
    <lineage>
        <taxon>Eukaryota</taxon>
        <taxon>Viridiplantae</taxon>
        <taxon>Streptophyta</taxon>
        <taxon>Embryophyta</taxon>
        <taxon>Tracheophyta</taxon>
        <taxon>Spermatophyta</taxon>
        <taxon>Magnoliopsida</taxon>
        <taxon>eudicotyledons</taxon>
        <taxon>Gunneridae</taxon>
        <taxon>Pentapetalae</taxon>
        <taxon>asterids</taxon>
        <taxon>campanulids</taxon>
        <taxon>Asterales</taxon>
        <taxon>Asteraceae</taxon>
        <taxon>Asteroideae</taxon>
        <taxon>Anthemideae</taxon>
        <taxon>Anthemidinae</taxon>
        <taxon>Tanacetum</taxon>
    </lineage>
</organism>
<reference evidence="3" key="1">
    <citation type="journal article" date="2019" name="Sci. Rep.">
        <title>Draft genome of Tanacetum cinerariifolium, the natural source of mosquito coil.</title>
        <authorList>
            <person name="Yamashiro T."/>
            <person name="Shiraishi A."/>
            <person name="Satake H."/>
            <person name="Nakayama K."/>
        </authorList>
    </citation>
    <scope>NUCLEOTIDE SEQUENCE</scope>
</reference>
<evidence type="ECO:0000313" key="3">
    <source>
        <dbReference type="EMBL" id="GFA71249.1"/>
    </source>
</evidence>
<keyword evidence="2" id="KW-1133">Transmembrane helix</keyword>
<keyword evidence="2" id="KW-0812">Transmembrane</keyword>
<comment type="caution">
    <text evidence="3">The sequence shown here is derived from an EMBL/GenBank/DDBJ whole genome shotgun (WGS) entry which is preliminary data.</text>
</comment>
<proteinExistence type="predicted"/>
<keyword evidence="2" id="KW-0472">Membrane</keyword>
<evidence type="ECO:0000256" key="1">
    <source>
        <dbReference type="SAM" id="MobiDB-lite"/>
    </source>
</evidence>